<evidence type="ECO:0000313" key="1">
    <source>
        <dbReference type="EMBL" id="SBT04504.1"/>
    </source>
</evidence>
<dbReference type="AlphaFoldDB" id="A0A1A8XH45"/>
<gene>
    <name evidence="1" type="ORF">PROAA_130023</name>
</gene>
<evidence type="ECO:0000313" key="2">
    <source>
        <dbReference type="Proteomes" id="UP000199600"/>
    </source>
</evidence>
<proteinExistence type="predicted"/>
<dbReference type="EMBL" id="FLQY01000035">
    <property type="protein sequence ID" value="SBT04504.1"/>
    <property type="molecule type" value="Genomic_DNA"/>
</dbReference>
<dbReference type="Proteomes" id="UP000199600">
    <property type="component" value="Unassembled WGS sequence"/>
</dbReference>
<sequence>MGEDVLGRAAEVRTEYYAISIERKLSHPCVLTITASACSPFLPGEE</sequence>
<protein>
    <submittedName>
        <fullName evidence="1">Uncharacterized protein</fullName>
    </submittedName>
</protein>
<organism evidence="1 2">
    <name type="scientific">Candidatus Propionivibrio aalborgensis</name>
    <dbReference type="NCBI Taxonomy" id="1860101"/>
    <lineage>
        <taxon>Bacteria</taxon>
        <taxon>Pseudomonadati</taxon>
        <taxon>Pseudomonadota</taxon>
        <taxon>Betaproteobacteria</taxon>
        <taxon>Rhodocyclales</taxon>
        <taxon>Rhodocyclaceae</taxon>
        <taxon>Propionivibrio</taxon>
    </lineage>
</organism>
<keyword evidence="2" id="KW-1185">Reference proteome</keyword>
<name>A0A1A8XH45_9RHOO</name>
<reference evidence="1 2" key="1">
    <citation type="submission" date="2016-06" db="EMBL/GenBank/DDBJ databases">
        <authorList>
            <person name="Kjaerup R.B."/>
            <person name="Dalgaard T.S."/>
            <person name="Juul-Madsen H.R."/>
        </authorList>
    </citation>
    <scope>NUCLEOTIDE SEQUENCE [LARGE SCALE GENOMIC DNA]</scope>
    <source>
        <strain evidence="1">2</strain>
    </source>
</reference>
<accession>A0A1A8XH45</accession>